<comment type="caution">
    <text evidence="1">The sequence shown here is derived from an EMBL/GenBank/DDBJ whole genome shotgun (WGS) entry which is preliminary data.</text>
</comment>
<name>A0AAD4L7L0_9AGAM</name>
<reference evidence="1" key="1">
    <citation type="submission" date="2022-01" db="EMBL/GenBank/DDBJ databases">
        <title>Comparative genomics reveals a dynamic genome evolution in the ectomycorrhizal milk-cap (Lactarius) mushrooms.</title>
        <authorList>
            <consortium name="DOE Joint Genome Institute"/>
            <person name="Lebreton A."/>
            <person name="Tang N."/>
            <person name="Kuo A."/>
            <person name="LaButti K."/>
            <person name="Drula E."/>
            <person name="Barry K."/>
            <person name="Clum A."/>
            <person name="Lipzen A."/>
            <person name="Mousain D."/>
            <person name="Ng V."/>
            <person name="Wang R."/>
            <person name="Wang X."/>
            <person name="Dai Y."/>
            <person name="Henrissat B."/>
            <person name="Grigoriev I.V."/>
            <person name="Guerin-Laguette A."/>
            <person name="Yu F."/>
            <person name="Martin F.M."/>
        </authorList>
    </citation>
    <scope>NUCLEOTIDE SEQUENCE</scope>
    <source>
        <strain evidence="1">QP</strain>
    </source>
</reference>
<organism evidence="1 2">
    <name type="scientific">Lactarius akahatsu</name>
    <dbReference type="NCBI Taxonomy" id="416441"/>
    <lineage>
        <taxon>Eukaryota</taxon>
        <taxon>Fungi</taxon>
        <taxon>Dikarya</taxon>
        <taxon>Basidiomycota</taxon>
        <taxon>Agaricomycotina</taxon>
        <taxon>Agaricomycetes</taxon>
        <taxon>Russulales</taxon>
        <taxon>Russulaceae</taxon>
        <taxon>Lactarius</taxon>
    </lineage>
</organism>
<sequence length="179" mass="20120">MPATFEIPVGPPITENLCTFQTPGSNRQLTEDPAMSHWYGSTTHDWKRGKMTLEWANEEDFLAWLAAEESDQTIELICLREWTGGHSKSGATASEGQERKIPSKKTGCRCQLTIKLYRHTETILGKYENDHDHPLGDNNLRFTQLSDKTRDLVMQLVHIGVDTKAIMSSAPPILILPVS</sequence>
<proteinExistence type="predicted"/>
<accession>A0AAD4L7L0</accession>
<dbReference type="Proteomes" id="UP001201163">
    <property type="component" value="Unassembled WGS sequence"/>
</dbReference>
<evidence type="ECO:0008006" key="3">
    <source>
        <dbReference type="Google" id="ProtNLM"/>
    </source>
</evidence>
<dbReference type="AlphaFoldDB" id="A0AAD4L7L0"/>
<protein>
    <recommendedName>
        <fullName evidence="3">FAR1 domain-containing protein</fullName>
    </recommendedName>
</protein>
<evidence type="ECO:0000313" key="2">
    <source>
        <dbReference type="Proteomes" id="UP001201163"/>
    </source>
</evidence>
<keyword evidence="2" id="KW-1185">Reference proteome</keyword>
<evidence type="ECO:0000313" key="1">
    <source>
        <dbReference type="EMBL" id="KAH8980191.1"/>
    </source>
</evidence>
<gene>
    <name evidence="1" type="ORF">EDB92DRAFT_1820639</name>
</gene>
<dbReference type="EMBL" id="JAKELL010000142">
    <property type="protein sequence ID" value="KAH8980191.1"/>
    <property type="molecule type" value="Genomic_DNA"/>
</dbReference>